<sequence>MDKIRKKKDYCVSTELERIVPVHVESSDVAWVMTHKNQDCLTSLVSYVPDLKFALDNSSASAKNQFGISAACQVDQLTSLASLPLETVSARVICNHGSVPYSRTQPVRSVLKNGLLTGPCGGVKEKLKNTTKKCEEKQISIPRRLTEVEVKAEKFKPPPARLLQKKKTVAFGRTVNVSQTIEGTSKTHRKSLAVSNFRKDRSRKMAVEEQSGHVLDELEKLKEKMCEMQLKIDELTLKDSERCNQFLQLTETMKKMLGDVAQFNVLYDSNGKDSEQCEKKVKEEVHCQGKENIPPGRKSIASVLSKDDRKWAVMKRKYAENEEFKRLVDEAIMKYGGDESLDIFASEQNKGDIDRVRSRQREKKPHPISPLIRSTTRVTKQMTVEQIQRCESSPASCAFSYDSKKYLARHGIIPALSDDDEVEHKTARGKPLDPSISNYYPGNSVTYYSKNIKCGSMPLKNERYLDLSKNNHSPRGDYQEGRGPYDGKRSLRAVFDGRNYQMDQFDTDDDENVNDVIEINDADSEAEDYCASGVKKRSPHDKREWEGPVRSDFRYQKNDDMCNYTKQRFNKSAWD</sequence>
<evidence type="ECO:0000313" key="2">
    <source>
        <dbReference type="Proteomes" id="UP000887581"/>
    </source>
</evidence>
<dbReference type="Proteomes" id="UP000887581">
    <property type="component" value="Unplaced"/>
</dbReference>
<name>A0A915PYC1_9BILA</name>
<dbReference type="WBParaSite" id="sdigi.contig36.g2507.t1">
    <property type="protein sequence ID" value="sdigi.contig36.g2507.t1"/>
    <property type="gene ID" value="sdigi.contig36.g2507"/>
</dbReference>
<feature type="compositionally biased region" description="Basic and acidic residues" evidence="1">
    <location>
        <begin position="474"/>
        <end position="489"/>
    </location>
</feature>
<evidence type="ECO:0000313" key="3">
    <source>
        <dbReference type="WBParaSite" id="sdigi.contig36.g2507.t1"/>
    </source>
</evidence>
<proteinExistence type="predicted"/>
<feature type="region of interest" description="Disordered" evidence="1">
    <location>
        <begin position="467"/>
        <end position="489"/>
    </location>
</feature>
<evidence type="ECO:0000256" key="1">
    <source>
        <dbReference type="SAM" id="MobiDB-lite"/>
    </source>
</evidence>
<organism evidence="2 3">
    <name type="scientific">Setaria digitata</name>
    <dbReference type="NCBI Taxonomy" id="48799"/>
    <lineage>
        <taxon>Eukaryota</taxon>
        <taxon>Metazoa</taxon>
        <taxon>Ecdysozoa</taxon>
        <taxon>Nematoda</taxon>
        <taxon>Chromadorea</taxon>
        <taxon>Rhabditida</taxon>
        <taxon>Spirurina</taxon>
        <taxon>Spiruromorpha</taxon>
        <taxon>Filarioidea</taxon>
        <taxon>Setariidae</taxon>
        <taxon>Setaria</taxon>
    </lineage>
</organism>
<protein>
    <submittedName>
        <fullName evidence="3">Uncharacterized protein</fullName>
    </submittedName>
</protein>
<keyword evidence="2" id="KW-1185">Reference proteome</keyword>
<reference evidence="3" key="1">
    <citation type="submission" date="2022-11" db="UniProtKB">
        <authorList>
            <consortium name="WormBaseParasite"/>
        </authorList>
    </citation>
    <scope>IDENTIFICATION</scope>
</reference>
<accession>A0A915PYC1</accession>
<dbReference type="AlphaFoldDB" id="A0A915PYC1"/>